<comment type="function">
    <text evidence="8">Catalyzes the removal of elemental sulfur and selenium atoms from L-cysteine, L-cystine, L-selenocysteine, and L-selenocystine to produce L-alanine.</text>
</comment>
<dbReference type="Gene3D" id="3.90.1150.10">
    <property type="entry name" value="Aspartate Aminotransferase, domain 1"/>
    <property type="match status" value="1"/>
</dbReference>
<gene>
    <name evidence="10" type="ORF">Lani381_1528</name>
    <name evidence="11" type="ORF">QFF56_03535</name>
</gene>
<evidence type="ECO:0000256" key="4">
    <source>
        <dbReference type="ARBA" id="ARBA00022679"/>
    </source>
</evidence>
<dbReference type="RefSeq" id="WP_035448898.1">
    <property type="nucleotide sequence ID" value="NZ_CABIZJ010000003.1"/>
</dbReference>
<dbReference type="PANTHER" id="PTHR43586:SF8">
    <property type="entry name" value="CYSTEINE DESULFURASE 1, CHLOROPLASTIC"/>
    <property type="match status" value="1"/>
</dbReference>
<name>A0AAJ6FPD0_9LACO</name>
<evidence type="ECO:0000256" key="1">
    <source>
        <dbReference type="ARBA" id="ARBA00001933"/>
    </source>
</evidence>
<dbReference type="GO" id="GO:0006534">
    <property type="term" value="P:cysteine metabolic process"/>
    <property type="evidence" value="ECO:0007669"/>
    <property type="project" value="UniProtKB-UniRule"/>
</dbReference>
<dbReference type="Pfam" id="PF00266">
    <property type="entry name" value="Aminotran_5"/>
    <property type="match status" value="1"/>
</dbReference>
<evidence type="ECO:0000256" key="5">
    <source>
        <dbReference type="ARBA" id="ARBA00022898"/>
    </source>
</evidence>
<dbReference type="InterPro" id="IPR000192">
    <property type="entry name" value="Aminotrans_V_dom"/>
</dbReference>
<evidence type="ECO:0000256" key="6">
    <source>
        <dbReference type="ARBA" id="ARBA00050776"/>
    </source>
</evidence>
<dbReference type="Gene3D" id="3.40.640.10">
    <property type="entry name" value="Type I PLP-dependent aspartate aminotransferase-like (Major domain)"/>
    <property type="match status" value="1"/>
</dbReference>
<evidence type="ECO:0000256" key="8">
    <source>
        <dbReference type="RuleBase" id="RU004506"/>
    </source>
</evidence>
<dbReference type="CDD" id="cd06453">
    <property type="entry name" value="SufS_like"/>
    <property type="match status" value="1"/>
</dbReference>
<evidence type="ECO:0000313" key="13">
    <source>
        <dbReference type="Proteomes" id="UP001238155"/>
    </source>
</evidence>
<evidence type="ECO:0000313" key="10">
    <source>
        <dbReference type="EMBL" id="KDA45350.1"/>
    </source>
</evidence>
<evidence type="ECO:0000256" key="7">
    <source>
        <dbReference type="RuleBase" id="RU004504"/>
    </source>
</evidence>
<dbReference type="PIRSF" id="PIRSF005572">
    <property type="entry name" value="NifS"/>
    <property type="match status" value="1"/>
</dbReference>
<keyword evidence="4 8" id="KW-0808">Transferase</keyword>
<dbReference type="SUPFAM" id="SSF53383">
    <property type="entry name" value="PLP-dependent transferases"/>
    <property type="match status" value="1"/>
</dbReference>
<dbReference type="EMBL" id="JMHU01000021">
    <property type="protein sequence ID" value="KDA45350.1"/>
    <property type="molecule type" value="Genomic_DNA"/>
</dbReference>
<evidence type="ECO:0000313" key="11">
    <source>
        <dbReference type="EMBL" id="WHQ80769.1"/>
    </source>
</evidence>
<comment type="cofactor">
    <cofactor evidence="1 7">
        <name>pyridoxal 5'-phosphate</name>
        <dbReference type="ChEBI" id="CHEBI:597326"/>
    </cofactor>
</comment>
<dbReference type="GeneID" id="61226210"/>
<proteinExistence type="inferred from homology"/>
<keyword evidence="12" id="KW-1185">Reference proteome</keyword>
<dbReference type="EMBL" id="CP123751">
    <property type="protein sequence ID" value="WHQ80769.1"/>
    <property type="molecule type" value="Genomic_DNA"/>
</dbReference>
<comment type="similarity">
    <text evidence="2 8">Belongs to the class-V pyridoxal-phosphate-dependent aminotransferase family. Csd subfamily.</text>
</comment>
<evidence type="ECO:0000259" key="9">
    <source>
        <dbReference type="Pfam" id="PF00266"/>
    </source>
</evidence>
<evidence type="ECO:0000256" key="3">
    <source>
        <dbReference type="ARBA" id="ARBA00012239"/>
    </source>
</evidence>
<feature type="domain" description="Aminotransferase class V" evidence="9">
    <location>
        <begin position="25"/>
        <end position="396"/>
    </location>
</feature>
<dbReference type="PANTHER" id="PTHR43586">
    <property type="entry name" value="CYSTEINE DESULFURASE"/>
    <property type="match status" value="1"/>
</dbReference>
<dbReference type="Proteomes" id="UP001238155">
    <property type="component" value="Chromosome"/>
</dbReference>
<dbReference type="AlphaFoldDB" id="A0AAJ6FPD0"/>
<comment type="catalytic activity">
    <reaction evidence="6 8">
        <text>(sulfur carrier)-H + L-cysteine = (sulfur carrier)-SH + L-alanine</text>
        <dbReference type="Rhea" id="RHEA:43892"/>
        <dbReference type="Rhea" id="RHEA-COMP:14737"/>
        <dbReference type="Rhea" id="RHEA-COMP:14739"/>
        <dbReference type="ChEBI" id="CHEBI:29917"/>
        <dbReference type="ChEBI" id="CHEBI:35235"/>
        <dbReference type="ChEBI" id="CHEBI:57972"/>
        <dbReference type="ChEBI" id="CHEBI:64428"/>
        <dbReference type="EC" id="2.8.1.7"/>
    </reaction>
</comment>
<dbReference type="InterPro" id="IPR010970">
    <property type="entry name" value="Cys_dSase_SufS"/>
</dbReference>
<dbReference type="InterPro" id="IPR016454">
    <property type="entry name" value="Cysteine_dSase"/>
</dbReference>
<dbReference type="NCBIfam" id="TIGR01979">
    <property type="entry name" value="sufS"/>
    <property type="match status" value="1"/>
</dbReference>
<dbReference type="InterPro" id="IPR015422">
    <property type="entry name" value="PyrdxlP-dep_Trfase_small"/>
</dbReference>
<dbReference type="InterPro" id="IPR020578">
    <property type="entry name" value="Aminotrans_V_PyrdxlP_BS"/>
</dbReference>
<dbReference type="GO" id="GO:0031071">
    <property type="term" value="F:cysteine desulfurase activity"/>
    <property type="evidence" value="ECO:0007669"/>
    <property type="project" value="UniProtKB-UniRule"/>
</dbReference>
<organism evidence="11 13">
    <name type="scientific">Ligilactobacillus animalis</name>
    <dbReference type="NCBI Taxonomy" id="1605"/>
    <lineage>
        <taxon>Bacteria</taxon>
        <taxon>Bacillati</taxon>
        <taxon>Bacillota</taxon>
        <taxon>Bacilli</taxon>
        <taxon>Lactobacillales</taxon>
        <taxon>Lactobacillaceae</taxon>
        <taxon>Ligilactobacillus</taxon>
    </lineage>
</organism>
<dbReference type="Proteomes" id="UP000027129">
    <property type="component" value="Unassembled WGS sequence"/>
</dbReference>
<reference evidence="10 12" key="1">
    <citation type="submission" date="2014-04" db="EMBL/GenBank/DDBJ databases">
        <title>Draft Genome Sequence of Lactobacillus animalis 381-IL-28.</title>
        <authorList>
            <person name="Sturino J.M."/>
            <person name="Rajendran M."/>
            <person name="Altermann E."/>
        </authorList>
    </citation>
    <scope>NUCLEOTIDE SEQUENCE [LARGE SCALE GENOMIC DNA]</scope>
    <source>
        <strain evidence="10 12">381-IL-28</strain>
    </source>
</reference>
<accession>A0AAJ6FPD0</accession>
<dbReference type="InterPro" id="IPR015424">
    <property type="entry name" value="PyrdxlP-dep_Trfase"/>
</dbReference>
<sequence length="408" mass="45094">MDKKKNDFRADFKILDQKVNGEPLVYLDNAATTQKPQAVIESLVDYYEHDNANVHRGVHTLAQRATQAYEATRQKVKELINADSEREVVYTKGTTESLNWIARGYAQKILQPGDEIVLSYAEHHSNIVPWQQVCEKTGAKLVYLDLNTDGQVDLENAKQLINEKTKIVSLAQVSNVLGAVNPIKELAQLAHKNGAIMVVDGAQSVPHMPVDVKELDIDFLAFSGHKILGPTGTGILWGKLELLNQMSPLDFGGEMIDFVELEHSTFKEVPWKFEGGTQNIAGVIALGKAIDYLQAVGLANIAQHETELMEYVLPKLQAIDGFELYGSADPAKHAGIISFNLAGLHPHDTATALDMEGVAIRAGHHCAQPLMKKLQIAASARASFYLYNTKEDADKLVEALIKTREFFR</sequence>
<evidence type="ECO:0000313" key="12">
    <source>
        <dbReference type="Proteomes" id="UP000027129"/>
    </source>
</evidence>
<protein>
    <recommendedName>
        <fullName evidence="3 8">Cysteine desulfurase</fullName>
        <ecNumber evidence="3 8">2.8.1.7</ecNumber>
    </recommendedName>
</protein>
<dbReference type="PROSITE" id="PS00595">
    <property type="entry name" value="AA_TRANSFER_CLASS_5"/>
    <property type="match status" value="1"/>
</dbReference>
<evidence type="ECO:0000256" key="2">
    <source>
        <dbReference type="ARBA" id="ARBA00010447"/>
    </source>
</evidence>
<dbReference type="GO" id="GO:0030170">
    <property type="term" value="F:pyridoxal phosphate binding"/>
    <property type="evidence" value="ECO:0007669"/>
    <property type="project" value="UniProtKB-UniRule"/>
</dbReference>
<keyword evidence="5 8" id="KW-0663">Pyridoxal phosphate</keyword>
<dbReference type="EC" id="2.8.1.7" evidence="3 8"/>
<reference evidence="11" key="2">
    <citation type="submission" date="2023-04" db="EMBL/GenBank/DDBJ databases">
        <title>Four porcine-derived lactic acid bacteria strains analyses and their evaluation as potential probiotics based on genomics.</title>
        <authorList>
            <person name="Niu D."/>
        </authorList>
    </citation>
    <scope>NUCLEOTIDE SEQUENCE</scope>
    <source>
        <strain evidence="11">ZSB1</strain>
    </source>
</reference>
<dbReference type="InterPro" id="IPR015421">
    <property type="entry name" value="PyrdxlP-dep_Trfase_major"/>
</dbReference>